<gene>
    <name evidence="1" type="ORF">METZ01_LOCUS61585</name>
</gene>
<evidence type="ECO:0000313" key="1">
    <source>
        <dbReference type="EMBL" id="SVA08731.1"/>
    </source>
</evidence>
<dbReference type="EMBL" id="UINC01003723">
    <property type="protein sequence ID" value="SVA08731.1"/>
    <property type="molecule type" value="Genomic_DNA"/>
</dbReference>
<proteinExistence type="predicted"/>
<reference evidence="1" key="1">
    <citation type="submission" date="2018-05" db="EMBL/GenBank/DDBJ databases">
        <authorList>
            <person name="Lanie J.A."/>
            <person name="Ng W.-L."/>
            <person name="Kazmierczak K.M."/>
            <person name="Andrzejewski T.M."/>
            <person name="Davidsen T.M."/>
            <person name="Wayne K.J."/>
            <person name="Tettelin H."/>
            <person name="Glass J.I."/>
            <person name="Rusch D."/>
            <person name="Podicherti R."/>
            <person name="Tsui H.-C.T."/>
            <person name="Winkler M.E."/>
        </authorList>
    </citation>
    <scope>NUCLEOTIDE SEQUENCE</scope>
</reference>
<protein>
    <submittedName>
        <fullName evidence="1">Uncharacterized protein</fullName>
    </submittedName>
</protein>
<organism evidence="1">
    <name type="scientific">marine metagenome</name>
    <dbReference type="NCBI Taxonomy" id="408172"/>
    <lineage>
        <taxon>unclassified sequences</taxon>
        <taxon>metagenomes</taxon>
        <taxon>ecological metagenomes</taxon>
    </lineage>
</organism>
<sequence length="178" mass="18918">MKKALIYFTLIVGITAIIGACKSDEDAATTTDVYTCKGESGGSGPTIGSVALEEATYLSTCFSSRKIQLAFKNSSEAQYTSYTYGDSSCSGSVTDTASMCMNAISISSTEVTKPTYVDGTAGANATGYNATATWLHASTETAYLQFSAESTSVFWFNQSETESGRDSNSVWIFKLTKQ</sequence>
<name>A0A381SZK4_9ZZZZ</name>
<dbReference type="AlphaFoldDB" id="A0A381SZK4"/>
<dbReference type="PROSITE" id="PS51257">
    <property type="entry name" value="PROKAR_LIPOPROTEIN"/>
    <property type="match status" value="1"/>
</dbReference>
<accession>A0A381SZK4</accession>